<dbReference type="GO" id="GO:0006633">
    <property type="term" value="P:fatty acid biosynthetic process"/>
    <property type="evidence" value="ECO:0007669"/>
    <property type="project" value="TreeGrafter"/>
</dbReference>
<dbReference type="InterPro" id="IPR050858">
    <property type="entry name" value="Mal-CoA-ACP_Trans/PKS_FabD"/>
</dbReference>
<dbReference type="PANTHER" id="PTHR42681:SF1">
    <property type="entry name" value="MALONYL-COA-ACYL CARRIER PROTEIN TRANSACYLASE, MITOCHONDRIAL"/>
    <property type="match status" value="1"/>
</dbReference>
<proteinExistence type="inferred from homology"/>
<gene>
    <name evidence="7" type="ORF">S06H3_09364</name>
</gene>
<dbReference type="InterPro" id="IPR016036">
    <property type="entry name" value="Malonyl_transacylase_ACP-bd"/>
</dbReference>
<evidence type="ECO:0000259" key="6">
    <source>
        <dbReference type="SMART" id="SM00827"/>
    </source>
</evidence>
<reference evidence="7" key="1">
    <citation type="journal article" date="2014" name="Front. Microbiol.">
        <title>High frequency of phylogenetically diverse reductive dehalogenase-homologous genes in deep subseafloor sedimentary metagenomes.</title>
        <authorList>
            <person name="Kawai M."/>
            <person name="Futagami T."/>
            <person name="Toyoda A."/>
            <person name="Takaki Y."/>
            <person name="Nishi S."/>
            <person name="Hori S."/>
            <person name="Arai W."/>
            <person name="Tsubouchi T."/>
            <person name="Morono Y."/>
            <person name="Uchiyama I."/>
            <person name="Ito T."/>
            <person name="Fujiyama A."/>
            <person name="Inagaki F."/>
            <person name="Takami H."/>
        </authorList>
    </citation>
    <scope>NUCLEOTIDE SEQUENCE</scope>
    <source>
        <strain evidence="7">Expedition CK06-06</strain>
    </source>
</reference>
<evidence type="ECO:0000256" key="3">
    <source>
        <dbReference type="ARBA" id="ARBA00022679"/>
    </source>
</evidence>
<dbReference type="Pfam" id="PF00698">
    <property type="entry name" value="Acyl_transf_1"/>
    <property type="match status" value="1"/>
</dbReference>
<dbReference type="FunFam" id="3.30.70.250:FF:000001">
    <property type="entry name" value="Malonyl CoA-acyl carrier protein transacylase"/>
    <property type="match status" value="1"/>
</dbReference>
<dbReference type="Gene3D" id="3.30.70.250">
    <property type="entry name" value="Malonyl-CoA ACP transacylase, ACP-binding"/>
    <property type="match status" value="1"/>
</dbReference>
<evidence type="ECO:0000256" key="2">
    <source>
        <dbReference type="ARBA" id="ARBA00013258"/>
    </source>
</evidence>
<dbReference type="EC" id="2.3.1.39" evidence="2"/>
<keyword evidence="3" id="KW-0808">Transferase</keyword>
<dbReference type="InterPro" id="IPR014043">
    <property type="entry name" value="Acyl_transferase_dom"/>
</dbReference>
<organism evidence="7">
    <name type="scientific">marine sediment metagenome</name>
    <dbReference type="NCBI Taxonomy" id="412755"/>
    <lineage>
        <taxon>unclassified sequences</taxon>
        <taxon>metagenomes</taxon>
        <taxon>ecological metagenomes</taxon>
    </lineage>
</organism>
<evidence type="ECO:0000256" key="5">
    <source>
        <dbReference type="ARBA" id="ARBA00048462"/>
    </source>
</evidence>
<dbReference type="GO" id="GO:0005829">
    <property type="term" value="C:cytosol"/>
    <property type="evidence" value="ECO:0007669"/>
    <property type="project" value="TreeGrafter"/>
</dbReference>
<dbReference type="InterPro" id="IPR024925">
    <property type="entry name" value="Malonyl_CoA-ACP_transAc"/>
</dbReference>
<dbReference type="Gene3D" id="3.40.366.10">
    <property type="entry name" value="Malonyl-Coenzyme A Acyl Carrier Protein, domain 2"/>
    <property type="match status" value="1"/>
</dbReference>
<dbReference type="AlphaFoldDB" id="X1L8A6"/>
<evidence type="ECO:0000256" key="4">
    <source>
        <dbReference type="ARBA" id="ARBA00023315"/>
    </source>
</evidence>
<comment type="similarity">
    <text evidence="1">Belongs to the FabD family.</text>
</comment>
<keyword evidence="4" id="KW-0012">Acyltransferase</keyword>
<evidence type="ECO:0000313" key="7">
    <source>
        <dbReference type="EMBL" id="GAI15537.1"/>
    </source>
</evidence>
<dbReference type="SMART" id="SM00827">
    <property type="entry name" value="PKS_AT"/>
    <property type="match status" value="1"/>
</dbReference>
<dbReference type="InterPro" id="IPR004410">
    <property type="entry name" value="Malonyl_CoA-ACP_transAc_FabD"/>
</dbReference>
<feature type="domain" description="Malonyl-CoA:ACP transacylase (MAT)" evidence="6">
    <location>
        <begin position="1"/>
        <end position="284"/>
    </location>
</feature>
<comment type="caution">
    <text evidence="7">The sequence shown here is derived from an EMBL/GenBank/DDBJ whole genome shotgun (WGS) entry which is preliminary data.</text>
</comment>
<dbReference type="InterPro" id="IPR001227">
    <property type="entry name" value="Ac_transferase_dom_sf"/>
</dbReference>
<dbReference type="NCBIfam" id="TIGR00128">
    <property type="entry name" value="fabD"/>
    <property type="match status" value="1"/>
</dbReference>
<dbReference type="EMBL" id="BARV01004111">
    <property type="protein sequence ID" value="GAI15537.1"/>
    <property type="molecule type" value="Genomic_DNA"/>
</dbReference>
<dbReference type="InterPro" id="IPR016035">
    <property type="entry name" value="Acyl_Trfase/lysoPLipase"/>
</dbReference>
<evidence type="ECO:0000256" key="1">
    <source>
        <dbReference type="ARBA" id="ARBA00008217"/>
    </source>
</evidence>
<dbReference type="GO" id="GO:0004314">
    <property type="term" value="F:[acyl-carrier-protein] S-malonyltransferase activity"/>
    <property type="evidence" value="ECO:0007669"/>
    <property type="project" value="UniProtKB-EC"/>
</dbReference>
<protein>
    <recommendedName>
        <fullName evidence="2">[acyl-carrier-protein] S-malonyltransferase</fullName>
        <ecNumber evidence="2">2.3.1.39</ecNumber>
    </recommendedName>
</protein>
<dbReference type="PANTHER" id="PTHR42681">
    <property type="entry name" value="MALONYL-COA-ACYL CARRIER PROTEIN TRANSACYLASE, MITOCHONDRIAL"/>
    <property type="match status" value="1"/>
</dbReference>
<dbReference type="SUPFAM" id="SSF52151">
    <property type="entry name" value="FabD/lysophospholipase-like"/>
    <property type="match status" value="1"/>
</dbReference>
<name>X1L8A6_9ZZZZ</name>
<accession>X1L8A6</accession>
<sequence length="292" mass="31121">MGRDLYLNFDSAKAVFEQADEALRFPLSRLCFEGPEDELRQTINAQPAIVTVSFACLEATRNMSASNGLPPASFVAGHSLGEYTALAAAGVLDFATTVYLARERGRLMHEAGQITPGGMAAIIGLDEPPLAEVCEQTGTRIANINCPGQIVISGAKDNLTQAMDLAKARGAYRTIPLQVSGAFHTPLMQSAVDGMAEIIATLSFGEPAIPIIGNTTAQPLTTAESIKEELLRQLCNCIQWQRSVEYMASDGVSTFIELGPGKVLAGLIKRIDKNVKILNIGDSQAIENIAVV</sequence>
<dbReference type="PIRSF" id="PIRSF000446">
    <property type="entry name" value="Mct"/>
    <property type="match status" value="1"/>
</dbReference>
<dbReference type="SUPFAM" id="SSF55048">
    <property type="entry name" value="Probable ACP-binding domain of malonyl-CoA ACP transacylase"/>
    <property type="match status" value="1"/>
</dbReference>
<comment type="catalytic activity">
    <reaction evidence="5">
        <text>holo-[ACP] + malonyl-CoA = malonyl-[ACP] + CoA</text>
        <dbReference type="Rhea" id="RHEA:41792"/>
        <dbReference type="Rhea" id="RHEA-COMP:9623"/>
        <dbReference type="Rhea" id="RHEA-COMP:9685"/>
        <dbReference type="ChEBI" id="CHEBI:57287"/>
        <dbReference type="ChEBI" id="CHEBI:57384"/>
        <dbReference type="ChEBI" id="CHEBI:64479"/>
        <dbReference type="ChEBI" id="CHEBI:78449"/>
        <dbReference type="EC" id="2.3.1.39"/>
    </reaction>
</comment>